<dbReference type="Proteomes" id="UP000435112">
    <property type="component" value="Unassembled WGS sequence"/>
</dbReference>
<accession>A0A6A3NT99</accession>
<comment type="caution">
    <text evidence="1">The sequence shown here is derived from an EMBL/GenBank/DDBJ whole genome shotgun (WGS) entry which is preliminary data.</text>
</comment>
<dbReference type="EMBL" id="QXFU01000098">
    <property type="protein sequence ID" value="KAE9044430.1"/>
    <property type="molecule type" value="Genomic_DNA"/>
</dbReference>
<protein>
    <submittedName>
        <fullName evidence="1">Uncharacterized protein</fullName>
    </submittedName>
</protein>
<organism evidence="1 4">
    <name type="scientific">Phytophthora rubi</name>
    <dbReference type="NCBI Taxonomy" id="129364"/>
    <lineage>
        <taxon>Eukaryota</taxon>
        <taxon>Sar</taxon>
        <taxon>Stramenopiles</taxon>
        <taxon>Oomycota</taxon>
        <taxon>Peronosporomycetes</taxon>
        <taxon>Peronosporales</taxon>
        <taxon>Peronosporaceae</taxon>
        <taxon>Phytophthora</taxon>
    </lineage>
</organism>
<sequence>MYPGSVNEEQSLDGRYAVEVFVKIFDERCKDLVFNRLKAGATKTNDPLVMKTFVQVEDPQSFRKCMKWKHEEITEAWDSYLSMEAAVD</sequence>
<proteinExistence type="predicted"/>
<reference evidence="3 4" key="1">
    <citation type="submission" date="2018-09" db="EMBL/GenBank/DDBJ databases">
        <title>Genomic investigation of the strawberry pathogen Phytophthora fragariae indicates pathogenicity is determined by transcriptional variation in three key races.</title>
        <authorList>
            <person name="Adams T.M."/>
            <person name="Armitage A.D."/>
            <person name="Sobczyk M.K."/>
            <person name="Bates H.J."/>
            <person name="Dunwell J.M."/>
            <person name="Nellist C.F."/>
            <person name="Harrison R.J."/>
        </authorList>
    </citation>
    <scope>NUCLEOTIDE SEQUENCE [LARGE SCALE GENOMIC DNA]</scope>
    <source>
        <strain evidence="2 3">SCRP249</strain>
        <strain evidence="1 4">SCRP324</strain>
    </source>
</reference>
<dbReference type="OrthoDB" id="167134at2759"/>
<evidence type="ECO:0000313" key="2">
    <source>
        <dbReference type="EMBL" id="KAE9049935.1"/>
    </source>
</evidence>
<dbReference type="EMBL" id="QXFV01000101">
    <property type="protein sequence ID" value="KAE9049935.1"/>
    <property type="molecule type" value="Genomic_DNA"/>
</dbReference>
<evidence type="ECO:0000313" key="4">
    <source>
        <dbReference type="Proteomes" id="UP000435112"/>
    </source>
</evidence>
<name>A0A6A3NT99_9STRA</name>
<evidence type="ECO:0000313" key="3">
    <source>
        <dbReference type="Proteomes" id="UP000429607"/>
    </source>
</evidence>
<dbReference type="AlphaFoldDB" id="A0A6A3NT99"/>
<gene>
    <name evidence="2" type="ORF">PR001_g2853</name>
    <name evidence="1" type="ORF">PR002_g2795</name>
</gene>
<evidence type="ECO:0000313" key="1">
    <source>
        <dbReference type="EMBL" id="KAE9044430.1"/>
    </source>
</evidence>
<dbReference type="Proteomes" id="UP000429607">
    <property type="component" value="Unassembled WGS sequence"/>
</dbReference>